<evidence type="ECO:0000313" key="2">
    <source>
        <dbReference type="EMBL" id="CAF4055576.1"/>
    </source>
</evidence>
<organism evidence="1 3">
    <name type="scientific">Rotaria magnacalcarata</name>
    <dbReference type="NCBI Taxonomy" id="392030"/>
    <lineage>
        <taxon>Eukaryota</taxon>
        <taxon>Metazoa</taxon>
        <taxon>Spiralia</taxon>
        <taxon>Gnathifera</taxon>
        <taxon>Rotifera</taxon>
        <taxon>Eurotatoria</taxon>
        <taxon>Bdelloidea</taxon>
        <taxon>Philodinida</taxon>
        <taxon>Philodinidae</taxon>
        <taxon>Rotaria</taxon>
    </lineage>
</organism>
<accession>A0A8S2P6P1</accession>
<gene>
    <name evidence="2" type="ORF">BYL167_LOCUS16667</name>
    <name evidence="1" type="ORF">GIL414_LOCUS13528</name>
</gene>
<dbReference type="Proteomes" id="UP000681967">
    <property type="component" value="Unassembled WGS sequence"/>
</dbReference>
<feature type="non-terminal residue" evidence="1">
    <location>
        <position position="40"/>
    </location>
</feature>
<dbReference type="SUPFAM" id="SSF54648">
    <property type="entry name" value="DLC"/>
    <property type="match status" value="1"/>
</dbReference>
<dbReference type="EMBL" id="CAJOBJ010005501">
    <property type="protein sequence ID" value="CAF4033524.1"/>
    <property type="molecule type" value="Genomic_DNA"/>
</dbReference>
<dbReference type="GO" id="GO:0007017">
    <property type="term" value="P:microtubule-based process"/>
    <property type="evidence" value="ECO:0007669"/>
    <property type="project" value="InterPro"/>
</dbReference>
<protein>
    <recommendedName>
        <fullName evidence="4">Dynein light chain</fullName>
    </recommendedName>
</protein>
<dbReference type="AlphaFoldDB" id="A0A8S2P6P1"/>
<comment type="caution">
    <text evidence="1">The sequence shown here is derived from an EMBL/GenBank/DDBJ whole genome shotgun (WGS) entry which is preliminary data.</text>
</comment>
<evidence type="ECO:0008006" key="4">
    <source>
        <dbReference type="Google" id="ProtNLM"/>
    </source>
</evidence>
<sequence>MVAVEIDDMPEQMRNDAIDVTKQAFQKYALQRDIAICIRQ</sequence>
<dbReference type="Proteomes" id="UP000681720">
    <property type="component" value="Unassembled WGS sequence"/>
</dbReference>
<dbReference type="EMBL" id="CAJOBH010006416">
    <property type="protein sequence ID" value="CAF4055576.1"/>
    <property type="molecule type" value="Genomic_DNA"/>
</dbReference>
<dbReference type="GO" id="GO:0030286">
    <property type="term" value="C:dynein complex"/>
    <property type="evidence" value="ECO:0007669"/>
    <property type="project" value="InterPro"/>
</dbReference>
<evidence type="ECO:0000313" key="3">
    <source>
        <dbReference type="Proteomes" id="UP000681720"/>
    </source>
</evidence>
<dbReference type="Gene3D" id="3.30.740.10">
    <property type="entry name" value="Protein Inhibitor Of Neuronal Nitric Oxide Synthase"/>
    <property type="match status" value="1"/>
</dbReference>
<reference evidence="1" key="1">
    <citation type="submission" date="2021-02" db="EMBL/GenBank/DDBJ databases">
        <authorList>
            <person name="Nowell W R."/>
        </authorList>
    </citation>
    <scope>NUCLEOTIDE SEQUENCE</scope>
</reference>
<proteinExistence type="predicted"/>
<name>A0A8S2P6P1_9BILA</name>
<dbReference type="InterPro" id="IPR037177">
    <property type="entry name" value="DLC_sf"/>
</dbReference>
<evidence type="ECO:0000313" key="1">
    <source>
        <dbReference type="EMBL" id="CAF4033524.1"/>
    </source>
</evidence>